<dbReference type="EMBL" id="CP043329">
    <property type="protein sequence ID" value="QEK52993.1"/>
    <property type="molecule type" value="Genomic_DNA"/>
</dbReference>
<keyword evidence="2" id="KW-1185">Reference proteome</keyword>
<dbReference type="InterPro" id="IPR025563">
    <property type="entry name" value="DUF4286"/>
</dbReference>
<sequence>MIIYNVTSIIEENIQQEYLEYMHNIHMPEVLSTGKFLDAKLFLLTEPQNEGITYCAQYFAKSKEDLVYYRAHYSPKLQADIKQKFGNSLLSFRSVLELTPATL</sequence>
<gene>
    <name evidence="1" type="ORF">FYC62_15925</name>
</gene>
<dbReference type="KEGG" id="pej:FYC62_15925"/>
<proteinExistence type="predicted"/>
<evidence type="ECO:0000313" key="2">
    <source>
        <dbReference type="Proteomes" id="UP000323653"/>
    </source>
</evidence>
<dbReference type="Proteomes" id="UP000323653">
    <property type="component" value="Chromosome"/>
</dbReference>
<dbReference type="AlphaFoldDB" id="A0A5C0VMV6"/>
<dbReference type="RefSeq" id="WP_039450022.1">
    <property type="nucleotide sequence ID" value="NZ_CP043329.1"/>
</dbReference>
<evidence type="ECO:0000313" key="1">
    <source>
        <dbReference type="EMBL" id="QEK52993.1"/>
    </source>
</evidence>
<accession>A0A5C0VMV6</accession>
<reference evidence="1 2" key="1">
    <citation type="submission" date="2019-08" db="EMBL/GenBank/DDBJ databases">
        <title>Pedobacter sp. nov., isolated from Han river, South Korea.</title>
        <authorList>
            <person name="Lee D.-H."/>
            <person name="Kim Y.-S."/>
            <person name="Hwang E.-M."/>
            <person name="Le Tran T.C."/>
            <person name="Cha C.-J."/>
        </authorList>
    </citation>
    <scope>NUCLEOTIDE SEQUENCE [LARGE SCALE GENOMIC DNA]</scope>
    <source>
        <strain evidence="1 2">CJ43</strain>
    </source>
</reference>
<protein>
    <submittedName>
        <fullName evidence="1">DUF4286 family protein</fullName>
    </submittedName>
</protein>
<dbReference type="Pfam" id="PF14114">
    <property type="entry name" value="DUF4286"/>
    <property type="match status" value="1"/>
</dbReference>
<name>A0A5C0VMV6_9SPHI</name>
<organism evidence="1 2">
    <name type="scientific">Pedobacter aquae</name>
    <dbReference type="NCBI Taxonomy" id="2605747"/>
    <lineage>
        <taxon>Bacteria</taxon>
        <taxon>Pseudomonadati</taxon>
        <taxon>Bacteroidota</taxon>
        <taxon>Sphingobacteriia</taxon>
        <taxon>Sphingobacteriales</taxon>
        <taxon>Sphingobacteriaceae</taxon>
        <taxon>Pedobacter</taxon>
    </lineage>
</organism>